<reference evidence="2" key="1">
    <citation type="submission" date="2016-11" db="UniProtKB">
        <authorList>
            <consortium name="WormBaseParasite"/>
        </authorList>
    </citation>
    <scope>IDENTIFICATION</scope>
</reference>
<sequence>SLILSAPFDRCGISRIAHENGHKYVAHVGFKTKSNVTTKHTVSCLVPFKTNDLTAEFTLPEDEISADDTLSTTVEVTGRQREGFLQTYPLNCWLSFENTSSVEEQRRYFIVNGCPVNGTGARISQELVSTSLIKETRFFLPLSPFLDDISSEEKATLQCESILCSGSGADALENVPTVIHPPSLAFSVPPRLALVNRFFIRFETLFMGSRFPRRWVSLLGRSLDSRRPASEVCSDWA</sequence>
<dbReference type="AlphaFoldDB" id="A0A1I7YGS2"/>
<proteinExistence type="predicted"/>
<evidence type="ECO:0000313" key="1">
    <source>
        <dbReference type="Proteomes" id="UP000095287"/>
    </source>
</evidence>
<name>A0A1I7YGS2_9BILA</name>
<protein>
    <submittedName>
        <fullName evidence="2">ZP domain-containing protein</fullName>
    </submittedName>
</protein>
<keyword evidence="1" id="KW-1185">Reference proteome</keyword>
<evidence type="ECO:0000313" key="2">
    <source>
        <dbReference type="WBParaSite" id="L893_g16145.t1"/>
    </source>
</evidence>
<dbReference type="Gene3D" id="2.60.40.4100">
    <property type="entry name" value="Zona pellucida, ZP-C domain"/>
    <property type="match status" value="1"/>
</dbReference>
<dbReference type="InterPro" id="IPR042235">
    <property type="entry name" value="ZP-C_dom"/>
</dbReference>
<dbReference type="Proteomes" id="UP000095287">
    <property type="component" value="Unplaced"/>
</dbReference>
<dbReference type="WBParaSite" id="L893_g16145.t1">
    <property type="protein sequence ID" value="L893_g16145.t1"/>
    <property type="gene ID" value="L893_g16145"/>
</dbReference>
<accession>A0A1I7YGS2</accession>
<organism evidence="1 2">
    <name type="scientific">Steinernema glaseri</name>
    <dbReference type="NCBI Taxonomy" id="37863"/>
    <lineage>
        <taxon>Eukaryota</taxon>
        <taxon>Metazoa</taxon>
        <taxon>Ecdysozoa</taxon>
        <taxon>Nematoda</taxon>
        <taxon>Chromadorea</taxon>
        <taxon>Rhabditida</taxon>
        <taxon>Tylenchina</taxon>
        <taxon>Panagrolaimomorpha</taxon>
        <taxon>Strongyloidoidea</taxon>
        <taxon>Steinernematidae</taxon>
        <taxon>Steinernema</taxon>
    </lineage>
</organism>